<evidence type="ECO:0000256" key="4">
    <source>
        <dbReference type="ARBA" id="ARBA00022840"/>
    </source>
</evidence>
<dbReference type="InterPro" id="IPR025110">
    <property type="entry name" value="AMP-bd_C"/>
</dbReference>
<dbReference type="RefSeq" id="WP_092230317.1">
    <property type="nucleotide sequence ID" value="NZ_FNLL01000002.1"/>
</dbReference>
<dbReference type="SUPFAM" id="SSF56801">
    <property type="entry name" value="Acetyl-CoA synthetase-like"/>
    <property type="match status" value="1"/>
</dbReference>
<comment type="similarity">
    <text evidence="1">Belongs to the ATP-dependent AMP-binding enzyme family.</text>
</comment>
<keyword evidence="4" id="KW-0067">ATP-binding</keyword>
<evidence type="ECO:0000259" key="5">
    <source>
        <dbReference type="Pfam" id="PF00501"/>
    </source>
</evidence>
<protein>
    <submittedName>
        <fullName evidence="7">Acetyl-CoA synthetase</fullName>
    </submittedName>
</protein>
<sequence length="586" mass="66825">MKELFKEVIRINMMEDTLATQECAKKLFIQLNAMEIPEYFNWASDIFEDLHVKENPDKKALIWTDLDTRETKTYSYETLSQKANQLINFFHKSGVEKGDNLYMMTPNLPENWIACLGCIKAGIVSVPTATTMTQRELEFRFEIYSPKVIVADEASADLIDKALEEIKIQPKLKLVLGQKAGWTCFDVIENESFDAKAAKTRSDDILFCFFTSGTTGLPKRVGHTAISYPVGHLSTAVMIGVRPDDIHHNLSAPGWAKWCWSSFFAPFNVGATTIGFKYSFLDGEQYLDAVSRHKVTTFCAPPTVWRTFVNMNLDSFDLSCLRHSVSAGEPLNSDVIEKWKKYTKTQIRDIYGQTESTAMIGNPPWKKENIRPGSFGHPFFMYDMALADDEGNEITQADQVGHIVVKLNNWRPIGLFSEYIGNPEKMSSVFVDNYYYTGDRASFDEDGYWWFVGRADDVIKSSDYRIGPFEVESALVEHPAVSEAAVVGSPDPNRYQLVKAYVILNPNYQASRELALELFKHTVTILPKFKIPRMIEFVPEVPKTISGKIRRIELRQIEITKHGNSVDEGIKEYFYWDFPELSSKKK</sequence>
<dbReference type="EMBL" id="FNLL01000002">
    <property type="protein sequence ID" value="SDT85990.1"/>
    <property type="molecule type" value="Genomic_DNA"/>
</dbReference>
<gene>
    <name evidence="7" type="ORF">SAMN04487931_102128</name>
</gene>
<dbReference type="PANTHER" id="PTHR43605:SF10">
    <property type="entry name" value="ACYL-COA SYNTHETASE MEDIUM CHAIN FAMILY MEMBER 3"/>
    <property type="match status" value="1"/>
</dbReference>
<proteinExistence type="inferred from homology"/>
<dbReference type="GO" id="GO:0005524">
    <property type="term" value="F:ATP binding"/>
    <property type="evidence" value="ECO:0007669"/>
    <property type="project" value="UniProtKB-KW"/>
</dbReference>
<evidence type="ECO:0000256" key="2">
    <source>
        <dbReference type="ARBA" id="ARBA00022598"/>
    </source>
</evidence>
<evidence type="ECO:0000313" key="8">
    <source>
        <dbReference type="Proteomes" id="UP000199608"/>
    </source>
</evidence>
<dbReference type="AlphaFoldDB" id="A0A1H2DT11"/>
<evidence type="ECO:0000259" key="6">
    <source>
        <dbReference type="Pfam" id="PF13193"/>
    </source>
</evidence>
<dbReference type="Pfam" id="PF13193">
    <property type="entry name" value="AMP-binding_C"/>
    <property type="match status" value="1"/>
</dbReference>
<feature type="domain" description="AMP-dependent synthetase/ligase" evidence="5">
    <location>
        <begin position="51"/>
        <end position="406"/>
    </location>
</feature>
<dbReference type="Gene3D" id="3.40.50.12780">
    <property type="entry name" value="N-terminal domain of ligase-like"/>
    <property type="match status" value="1"/>
</dbReference>
<dbReference type="GO" id="GO:0006633">
    <property type="term" value="P:fatty acid biosynthetic process"/>
    <property type="evidence" value="ECO:0007669"/>
    <property type="project" value="TreeGrafter"/>
</dbReference>
<reference evidence="8" key="1">
    <citation type="submission" date="2016-10" db="EMBL/GenBank/DDBJ databases">
        <authorList>
            <person name="Varghese N."/>
            <person name="Submissions S."/>
        </authorList>
    </citation>
    <scope>NUCLEOTIDE SEQUENCE [LARGE SCALE GENOMIC DNA]</scope>
    <source>
        <strain evidence="8">DSM 3384</strain>
    </source>
</reference>
<dbReference type="GO" id="GO:0004321">
    <property type="term" value="F:fatty-acyl-CoA synthase activity"/>
    <property type="evidence" value="ECO:0007669"/>
    <property type="project" value="TreeGrafter"/>
</dbReference>
<keyword evidence="8" id="KW-1185">Reference proteome</keyword>
<name>A0A1H2DT11_9BACT</name>
<dbReference type="GO" id="GO:0006637">
    <property type="term" value="P:acyl-CoA metabolic process"/>
    <property type="evidence" value="ECO:0007669"/>
    <property type="project" value="TreeGrafter"/>
</dbReference>
<dbReference type="Proteomes" id="UP000199608">
    <property type="component" value="Unassembled WGS sequence"/>
</dbReference>
<dbReference type="PANTHER" id="PTHR43605">
    <property type="entry name" value="ACYL-COENZYME A SYNTHETASE"/>
    <property type="match status" value="1"/>
</dbReference>
<organism evidence="7 8">
    <name type="scientific">Desulfobacula phenolica</name>
    <dbReference type="NCBI Taxonomy" id="90732"/>
    <lineage>
        <taxon>Bacteria</taxon>
        <taxon>Pseudomonadati</taxon>
        <taxon>Thermodesulfobacteriota</taxon>
        <taxon>Desulfobacteria</taxon>
        <taxon>Desulfobacterales</taxon>
        <taxon>Desulfobacteraceae</taxon>
        <taxon>Desulfobacula</taxon>
    </lineage>
</organism>
<keyword evidence="3" id="KW-0547">Nucleotide-binding</keyword>
<keyword evidence="2" id="KW-0436">Ligase</keyword>
<feature type="domain" description="AMP-binding enzyme C-terminal" evidence="6">
    <location>
        <begin position="470"/>
        <end position="548"/>
    </location>
</feature>
<evidence type="ECO:0000256" key="1">
    <source>
        <dbReference type="ARBA" id="ARBA00006432"/>
    </source>
</evidence>
<dbReference type="InterPro" id="IPR045851">
    <property type="entry name" value="AMP-bd_C_sf"/>
</dbReference>
<dbReference type="InterPro" id="IPR042099">
    <property type="entry name" value="ANL_N_sf"/>
</dbReference>
<dbReference type="GO" id="GO:0016405">
    <property type="term" value="F:CoA-ligase activity"/>
    <property type="evidence" value="ECO:0007669"/>
    <property type="project" value="UniProtKB-ARBA"/>
</dbReference>
<dbReference type="GO" id="GO:0015645">
    <property type="term" value="F:fatty acid ligase activity"/>
    <property type="evidence" value="ECO:0007669"/>
    <property type="project" value="TreeGrafter"/>
</dbReference>
<dbReference type="FunFam" id="3.30.300.30:FF:000005">
    <property type="entry name" value="Acyl-coenzyme A synthetase ACSM5, mitochondrial"/>
    <property type="match status" value="1"/>
</dbReference>
<evidence type="ECO:0000256" key="3">
    <source>
        <dbReference type="ARBA" id="ARBA00022741"/>
    </source>
</evidence>
<dbReference type="InterPro" id="IPR051087">
    <property type="entry name" value="Mitochondrial_ACSM"/>
</dbReference>
<accession>A0A1H2DT11</accession>
<evidence type="ECO:0000313" key="7">
    <source>
        <dbReference type="EMBL" id="SDT85990.1"/>
    </source>
</evidence>
<dbReference type="InterPro" id="IPR000873">
    <property type="entry name" value="AMP-dep_synth/lig_dom"/>
</dbReference>
<dbReference type="Pfam" id="PF00501">
    <property type="entry name" value="AMP-binding"/>
    <property type="match status" value="1"/>
</dbReference>
<dbReference type="Gene3D" id="3.30.300.30">
    <property type="match status" value="1"/>
</dbReference>